<evidence type="ECO:0000256" key="1">
    <source>
        <dbReference type="ARBA" id="ARBA00023125"/>
    </source>
</evidence>
<evidence type="ECO:0000259" key="3">
    <source>
        <dbReference type="PROSITE" id="PS50977"/>
    </source>
</evidence>
<dbReference type="InterPro" id="IPR050109">
    <property type="entry name" value="HTH-type_TetR-like_transc_reg"/>
</dbReference>
<proteinExistence type="predicted"/>
<dbReference type="PANTHER" id="PTHR30055:SF233">
    <property type="entry name" value="REGULATORY PROTEIN TETR"/>
    <property type="match status" value="1"/>
</dbReference>
<dbReference type="Pfam" id="PF00440">
    <property type="entry name" value="TetR_N"/>
    <property type="match status" value="1"/>
</dbReference>
<geneLocation type="plasmid" evidence="4 5">
    <name>unnamed5</name>
</geneLocation>
<feature type="DNA-binding region" description="H-T-H motif" evidence="2">
    <location>
        <begin position="38"/>
        <end position="57"/>
    </location>
</feature>
<name>A0A975HMQ2_9GAMM</name>
<dbReference type="Proteomes" id="UP000664904">
    <property type="component" value="Plasmid unnamed5"/>
</dbReference>
<dbReference type="GO" id="GO:0000976">
    <property type="term" value="F:transcription cis-regulatory region binding"/>
    <property type="evidence" value="ECO:0007669"/>
    <property type="project" value="TreeGrafter"/>
</dbReference>
<dbReference type="RefSeq" id="WP_208844970.1">
    <property type="nucleotide sequence ID" value="NZ_CP072135.1"/>
</dbReference>
<accession>A0A975HMQ2</accession>
<dbReference type="KEGG" id="pxi:J5O05_17750"/>
<dbReference type="PRINTS" id="PR00455">
    <property type="entry name" value="HTHTETR"/>
</dbReference>
<evidence type="ECO:0000313" key="5">
    <source>
        <dbReference type="Proteomes" id="UP000664904"/>
    </source>
</evidence>
<dbReference type="GO" id="GO:0003700">
    <property type="term" value="F:DNA-binding transcription factor activity"/>
    <property type="evidence" value="ECO:0007669"/>
    <property type="project" value="TreeGrafter"/>
</dbReference>
<feature type="domain" description="HTH tetR-type" evidence="3">
    <location>
        <begin position="15"/>
        <end position="75"/>
    </location>
</feature>
<sequence>MNEQQTKNLSNEEQDSPREKLLRAAKRLFIKKGYSRVTTRAIAEEANVNMALIKYYFVDKAGLFETVFRDVAAPLLELIHLAQQKKPNQDVSPYILTQFIERYYKVMSQHPTLPKIIFMALHDTSSKEHAIVKKIFFDHLEVGVSTLNAAFSKLTPEEPIRTEWLLVTCIGMSVFPFVMPPVLRELLGVGNSQTELEALGKHQQAIFNTFLMRLTHQEAQ</sequence>
<keyword evidence="5" id="KW-1185">Reference proteome</keyword>
<organism evidence="4 5">
    <name type="scientific">Pseudoalteromonas xiamenensis</name>
    <dbReference type="NCBI Taxonomy" id="882626"/>
    <lineage>
        <taxon>Bacteria</taxon>
        <taxon>Pseudomonadati</taxon>
        <taxon>Pseudomonadota</taxon>
        <taxon>Gammaproteobacteria</taxon>
        <taxon>Alteromonadales</taxon>
        <taxon>Pseudoalteromonadaceae</taxon>
        <taxon>Pseudoalteromonas</taxon>
    </lineage>
</organism>
<gene>
    <name evidence="4" type="ORF">J5O05_17750</name>
</gene>
<dbReference type="PANTHER" id="PTHR30055">
    <property type="entry name" value="HTH-TYPE TRANSCRIPTIONAL REGULATOR RUTR"/>
    <property type="match status" value="1"/>
</dbReference>
<dbReference type="Gene3D" id="1.10.357.10">
    <property type="entry name" value="Tetracycline Repressor, domain 2"/>
    <property type="match status" value="1"/>
</dbReference>
<evidence type="ECO:0000256" key="2">
    <source>
        <dbReference type="PROSITE-ProRule" id="PRU00335"/>
    </source>
</evidence>
<dbReference type="SUPFAM" id="SSF46689">
    <property type="entry name" value="Homeodomain-like"/>
    <property type="match status" value="1"/>
</dbReference>
<dbReference type="EMBL" id="CP072135">
    <property type="protein sequence ID" value="QTH73358.1"/>
    <property type="molecule type" value="Genomic_DNA"/>
</dbReference>
<protein>
    <submittedName>
        <fullName evidence="4">TetR/AcrR family transcriptional regulator</fullName>
    </submittedName>
</protein>
<dbReference type="InterPro" id="IPR001647">
    <property type="entry name" value="HTH_TetR"/>
</dbReference>
<dbReference type="PROSITE" id="PS50977">
    <property type="entry name" value="HTH_TETR_2"/>
    <property type="match status" value="1"/>
</dbReference>
<dbReference type="InterPro" id="IPR009057">
    <property type="entry name" value="Homeodomain-like_sf"/>
</dbReference>
<keyword evidence="1 2" id="KW-0238">DNA-binding</keyword>
<reference evidence="4" key="1">
    <citation type="submission" date="2021-03" db="EMBL/GenBank/DDBJ databases">
        <title>Complete Genome of Pseudoalteromonas xiamenensis STKMTI.2, a new potential marine bacterium producing anti-Vibrio compounds.</title>
        <authorList>
            <person name="Handayani D.P."/>
            <person name="Isnansetyo A."/>
            <person name="Istiqomah I."/>
            <person name="Jumina J."/>
        </authorList>
    </citation>
    <scope>NUCLEOTIDE SEQUENCE</scope>
    <source>
        <strain evidence="4">STKMTI.2</strain>
        <plasmid evidence="4">unnamed5</plasmid>
    </source>
</reference>
<dbReference type="AlphaFoldDB" id="A0A975HMQ2"/>
<keyword evidence="4" id="KW-0614">Plasmid</keyword>
<evidence type="ECO:0000313" key="4">
    <source>
        <dbReference type="EMBL" id="QTH73358.1"/>
    </source>
</evidence>